<name>A0A7I4AM77_PHYPA</name>
<sequence>MEALDLHRLHLNIELHDRRTEACKLEYFLMERNNMARQKFSSLVMTELVGESSSVSRAPHSICRAIACCRLSSAANLTIPGNGHMYPFRYLSEKGGLRVPRVKLAAFAGTLLEKAALAILCLGGVDPSRCKFISTHRLPGSSQFLFIDSAIFQSSSPLHTVVLQAPDHYCD</sequence>
<dbReference type="Gramene" id="Pp3c13_24370V3.1">
    <property type="protein sequence ID" value="Pp3c13_24370V3.1"/>
    <property type="gene ID" value="Pp3c13_24370"/>
</dbReference>
<dbReference type="Gramene" id="Pp3c13_24370V3.2">
    <property type="protein sequence ID" value="Pp3c13_24370V3.2"/>
    <property type="gene ID" value="Pp3c13_24370"/>
</dbReference>
<keyword evidence="2" id="KW-1185">Reference proteome</keyword>
<evidence type="ECO:0000313" key="1">
    <source>
        <dbReference type="EnsemblPlants" id="Pp3c13_24370V3.2"/>
    </source>
</evidence>
<dbReference type="EnsemblPlants" id="Pp3c13_24370V3.1">
    <property type="protein sequence ID" value="Pp3c13_24370V3.1"/>
    <property type="gene ID" value="Pp3c13_24370"/>
</dbReference>
<dbReference type="InParanoid" id="A0A7I4AM77"/>
<evidence type="ECO:0000313" key="2">
    <source>
        <dbReference type="Proteomes" id="UP000006727"/>
    </source>
</evidence>
<reference evidence="1 2" key="2">
    <citation type="journal article" date="2018" name="Plant J.">
        <title>The Physcomitrella patens chromosome-scale assembly reveals moss genome structure and evolution.</title>
        <authorList>
            <person name="Lang D."/>
            <person name="Ullrich K.K."/>
            <person name="Murat F."/>
            <person name="Fuchs J."/>
            <person name="Jenkins J."/>
            <person name="Haas F.B."/>
            <person name="Piednoel M."/>
            <person name="Gundlach H."/>
            <person name="Van Bel M."/>
            <person name="Meyberg R."/>
            <person name="Vives C."/>
            <person name="Morata J."/>
            <person name="Symeonidi A."/>
            <person name="Hiss M."/>
            <person name="Muchero W."/>
            <person name="Kamisugi Y."/>
            <person name="Saleh O."/>
            <person name="Blanc G."/>
            <person name="Decker E.L."/>
            <person name="van Gessel N."/>
            <person name="Grimwood J."/>
            <person name="Hayes R.D."/>
            <person name="Graham S.W."/>
            <person name="Gunter L.E."/>
            <person name="McDaniel S.F."/>
            <person name="Hoernstein S.N.W."/>
            <person name="Larsson A."/>
            <person name="Li F.W."/>
            <person name="Perroud P.F."/>
            <person name="Phillips J."/>
            <person name="Ranjan P."/>
            <person name="Rokshar D.S."/>
            <person name="Rothfels C.J."/>
            <person name="Schneider L."/>
            <person name="Shu S."/>
            <person name="Stevenson D.W."/>
            <person name="Thummler F."/>
            <person name="Tillich M."/>
            <person name="Villarreal Aguilar J.C."/>
            <person name="Widiez T."/>
            <person name="Wong G.K."/>
            <person name="Wymore A."/>
            <person name="Zhang Y."/>
            <person name="Zimmer A.D."/>
            <person name="Quatrano R.S."/>
            <person name="Mayer K.F.X."/>
            <person name="Goodstein D."/>
            <person name="Casacuberta J.M."/>
            <person name="Vandepoele K."/>
            <person name="Reski R."/>
            <person name="Cuming A.C."/>
            <person name="Tuskan G.A."/>
            <person name="Maumus F."/>
            <person name="Salse J."/>
            <person name="Schmutz J."/>
            <person name="Rensing S.A."/>
        </authorList>
    </citation>
    <scope>NUCLEOTIDE SEQUENCE [LARGE SCALE GENOMIC DNA]</scope>
    <source>
        <strain evidence="1 2">cv. Gransden 2004</strain>
    </source>
</reference>
<reference evidence="1 2" key="1">
    <citation type="journal article" date="2008" name="Science">
        <title>The Physcomitrella genome reveals evolutionary insights into the conquest of land by plants.</title>
        <authorList>
            <person name="Rensing S."/>
            <person name="Lang D."/>
            <person name="Zimmer A."/>
            <person name="Terry A."/>
            <person name="Salamov A."/>
            <person name="Shapiro H."/>
            <person name="Nishiyama T."/>
            <person name="Perroud P.-F."/>
            <person name="Lindquist E."/>
            <person name="Kamisugi Y."/>
            <person name="Tanahashi T."/>
            <person name="Sakakibara K."/>
            <person name="Fujita T."/>
            <person name="Oishi K."/>
            <person name="Shin-I T."/>
            <person name="Kuroki Y."/>
            <person name="Toyoda A."/>
            <person name="Suzuki Y."/>
            <person name="Hashimoto A."/>
            <person name="Yamaguchi K."/>
            <person name="Sugano A."/>
            <person name="Kohara Y."/>
            <person name="Fujiyama A."/>
            <person name="Anterola A."/>
            <person name="Aoki S."/>
            <person name="Ashton N."/>
            <person name="Barbazuk W.B."/>
            <person name="Barker E."/>
            <person name="Bennetzen J."/>
            <person name="Bezanilla M."/>
            <person name="Blankenship R."/>
            <person name="Cho S.H."/>
            <person name="Dutcher S."/>
            <person name="Estelle M."/>
            <person name="Fawcett J.A."/>
            <person name="Gundlach H."/>
            <person name="Hanada K."/>
            <person name="Heyl A."/>
            <person name="Hicks K.A."/>
            <person name="Hugh J."/>
            <person name="Lohr M."/>
            <person name="Mayer K."/>
            <person name="Melkozernov A."/>
            <person name="Murata T."/>
            <person name="Nelson D."/>
            <person name="Pils B."/>
            <person name="Prigge M."/>
            <person name="Reiss B."/>
            <person name="Renner T."/>
            <person name="Rombauts S."/>
            <person name="Rushton P."/>
            <person name="Sanderfoot A."/>
            <person name="Schween G."/>
            <person name="Shiu S.-H."/>
            <person name="Stueber K."/>
            <person name="Theodoulou F.L."/>
            <person name="Tu H."/>
            <person name="Van de Peer Y."/>
            <person name="Verrier P.J."/>
            <person name="Waters E."/>
            <person name="Wood A."/>
            <person name="Yang L."/>
            <person name="Cove D."/>
            <person name="Cuming A."/>
            <person name="Hasebe M."/>
            <person name="Lucas S."/>
            <person name="Mishler D.B."/>
            <person name="Reski R."/>
            <person name="Grigoriev I."/>
            <person name="Quatrano R.S."/>
            <person name="Boore J.L."/>
        </authorList>
    </citation>
    <scope>NUCLEOTIDE SEQUENCE [LARGE SCALE GENOMIC DNA]</scope>
    <source>
        <strain evidence="1 2">cv. Gransden 2004</strain>
    </source>
</reference>
<protein>
    <submittedName>
        <fullName evidence="1">Uncharacterized protein</fullName>
    </submittedName>
</protein>
<organism evidence="1 2">
    <name type="scientific">Physcomitrium patens</name>
    <name type="common">Spreading-leaved earth moss</name>
    <name type="synonym">Physcomitrella patens</name>
    <dbReference type="NCBI Taxonomy" id="3218"/>
    <lineage>
        <taxon>Eukaryota</taxon>
        <taxon>Viridiplantae</taxon>
        <taxon>Streptophyta</taxon>
        <taxon>Embryophyta</taxon>
        <taxon>Bryophyta</taxon>
        <taxon>Bryophytina</taxon>
        <taxon>Bryopsida</taxon>
        <taxon>Funariidae</taxon>
        <taxon>Funariales</taxon>
        <taxon>Funariaceae</taxon>
        <taxon>Physcomitrium</taxon>
    </lineage>
</organism>
<reference evidence="1" key="3">
    <citation type="submission" date="2020-12" db="UniProtKB">
        <authorList>
            <consortium name="EnsemblPlants"/>
        </authorList>
    </citation>
    <scope>IDENTIFICATION</scope>
</reference>
<dbReference type="Proteomes" id="UP000006727">
    <property type="component" value="Chromosome 13"/>
</dbReference>
<accession>A0A7I4AM77</accession>
<proteinExistence type="predicted"/>
<dbReference type="AlphaFoldDB" id="A0A7I4AM77"/>
<dbReference type="EnsemblPlants" id="Pp3c13_24370V3.2">
    <property type="protein sequence ID" value="Pp3c13_24370V3.2"/>
    <property type="gene ID" value="Pp3c13_24370"/>
</dbReference>
<dbReference type="EMBL" id="ABEU02000013">
    <property type="status" value="NOT_ANNOTATED_CDS"/>
    <property type="molecule type" value="Genomic_DNA"/>
</dbReference>